<dbReference type="OrthoDB" id="4558744at2"/>
<dbReference type="RefSeq" id="WP_064858552.1">
    <property type="nucleotide sequence ID" value="NZ_LZSF01000113.1"/>
</dbReference>
<feature type="signal peptide" evidence="1">
    <location>
        <begin position="1"/>
        <end position="19"/>
    </location>
</feature>
<sequence>MKIVLLGAAVITAATAVLAAPAATASPGSFLEEISINGATLPGKTPDQMVAAGQGVCKDLRGGVTVLDEMTVVEKTYAFNQGALFVSASTTHLCPDFAAG</sequence>
<feature type="chain" id="PRO_5039625704" description="DUF732 domain-containing protein" evidence="1">
    <location>
        <begin position="20"/>
        <end position="100"/>
    </location>
</feature>
<dbReference type="EMBL" id="LZSF01000113">
    <property type="protein sequence ID" value="OBA88107.1"/>
    <property type="molecule type" value="Genomic_DNA"/>
</dbReference>
<proteinExistence type="predicted"/>
<evidence type="ECO:0000256" key="1">
    <source>
        <dbReference type="SAM" id="SignalP"/>
    </source>
</evidence>
<organism evidence="3 4">
    <name type="scientific">Mycolicibacterium mucogenicum</name>
    <name type="common">Mycobacterium mucogenicum</name>
    <dbReference type="NCBI Taxonomy" id="56689"/>
    <lineage>
        <taxon>Bacteria</taxon>
        <taxon>Bacillati</taxon>
        <taxon>Actinomycetota</taxon>
        <taxon>Actinomycetes</taxon>
        <taxon>Mycobacteriales</taxon>
        <taxon>Mycobacteriaceae</taxon>
        <taxon>Mycolicibacterium</taxon>
    </lineage>
</organism>
<name>A0A1A0MRT5_MYCMU</name>
<evidence type="ECO:0000259" key="2">
    <source>
        <dbReference type="Pfam" id="PF05305"/>
    </source>
</evidence>
<dbReference type="InterPro" id="IPR007969">
    <property type="entry name" value="DUF732"/>
</dbReference>
<evidence type="ECO:0000313" key="4">
    <source>
        <dbReference type="Proteomes" id="UP000093962"/>
    </source>
</evidence>
<gene>
    <name evidence="3" type="ORF">A5642_01400</name>
</gene>
<accession>A0A1A0MRT5</accession>
<keyword evidence="1" id="KW-0732">Signal</keyword>
<comment type="caution">
    <text evidence="3">The sequence shown here is derived from an EMBL/GenBank/DDBJ whole genome shotgun (WGS) entry which is preliminary data.</text>
</comment>
<dbReference type="AlphaFoldDB" id="A0A1A0MRT5"/>
<protein>
    <recommendedName>
        <fullName evidence="2">DUF732 domain-containing protein</fullName>
    </recommendedName>
</protein>
<reference evidence="3 4" key="1">
    <citation type="submission" date="2016-06" db="EMBL/GenBank/DDBJ databases">
        <authorList>
            <person name="Kjaerup R.B."/>
            <person name="Dalgaard T.S."/>
            <person name="Juul-Madsen H.R."/>
        </authorList>
    </citation>
    <scope>NUCLEOTIDE SEQUENCE [LARGE SCALE GENOMIC DNA]</scope>
    <source>
        <strain evidence="3 4">1199456.5</strain>
    </source>
</reference>
<evidence type="ECO:0000313" key="3">
    <source>
        <dbReference type="EMBL" id="OBA88107.1"/>
    </source>
</evidence>
<dbReference type="Proteomes" id="UP000093962">
    <property type="component" value="Unassembled WGS sequence"/>
</dbReference>
<feature type="domain" description="DUF732" evidence="2">
    <location>
        <begin position="30"/>
        <end position="96"/>
    </location>
</feature>
<dbReference type="Pfam" id="PF05305">
    <property type="entry name" value="DUF732"/>
    <property type="match status" value="1"/>
</dbReference>